<dbReference type="GO" id="GO:0005886">
    <property type="term" value="C:plasma membrane"/>
    <property type="evidence" value="ECO:0007669"/>
    <property type="project" value="TreeGrafter"/>
</dbReference>
<reference evidence="8 9" key="1">
    <citation type="journal article" date="2012" name="Science">
        <title>The Paleozoic origin of enzymatic lignin decomposition reconstructed from 31 fungal genomes.</title>
        <authorList>
            <person name="Floudas D."/>
            <person name="Binder M."/>
            <person name="Riley R."/>
            <person name="Barry K."/>
            <person name="Blanchette R.A."/>
            <person name="Henrissat B."/>
            <person name="Martinez A.T."/>
            <person name="Otillar R."/>
            <person name="Spatafora J.W."/>
            <person name="Yadav J.S."/>
            <person name="Aerts A."/>
            <person name="Benoit I."/>
            <person name="Boyd A."/>
            <person name="Carlson A."/>
            <person name="Copeland A."/>
            <person name="Coutinho P.M."/>
            <person name="de Vries R.P."/>
            <person name="Ferreira P."/>
            <person name="Findley K."/>
            <person name="Foster B."/>
            <person name="Gaskell J."/>
            <person name="Glotzer D."/>
            <person name="Gorecki P."/>
            <person name="Heitman J."/>
            <person name="Hesse C."/>
            <person name="Hori C."/>
            <person name="Igarashi K."/>
            <person name="Jurgens J.A."/>
            <person name="Kallen N."/>
            <person name="Kersten P."/>
            <person name="Kohler A."/>
            <person name="Kuees U."/>
            <person name="Kumar T.K.A."/>
            <person name="Kuo A."/>
            <person name="LaButti K."/>
            <person name="Larrondo L.F."/>
            <person name="Lindquist E."/>
            <person name="Ling A."/>
            <person name="Lombard V."/>
            <person name="Lucas S."/>
            <person name="Lundell T."/>
            <person name="Martin R."/>
            <person name="McLaughlin D.J."/>
            <person name="Morgenstern I."/>
            <person name="Morin E."/>
            <person name="Murat C."/>
            <person name="Nagy L.G."/>
            <person name="Nolan M."/>
            <person name="Ohm R.A."/>
            <person name="Patyshakuliyeva A."/>
            <person name="Rokas A."/>
            <person name="Ruiz-Duenas F.J."/>
            <person name="Sabat G."/>
            <person name="Salamov A."/>
            <person name="Samejima M."/>
            <person name="Schmutz J."/>
            <person name="Slot J.C."/>
            <person name="St John F."/>
            <person name="Stenlid J."/>
            <person name="Sun H."/>
            <person name="Sun S."/>
            <person name="Syed K."/>
            <person name="Tsang A."/>
            <person name="Wiebenga A."/>
            <person name="Young D."/>
            <person name="Pisabarro A."/>
            <person name="Eastwood D.C."/>
            <person name="Martin F."/>
            <person name="Cullen D."/>
            <person name="Grigoriev I.V."/>
            <person name="Hibbett D.S."/>
        </authorList>
    </citation>
    <scope>NUCLEOTIDE SEQUENCE [LARGE SCALE GENOMIC DNA]</scope>
    <source>
        <strain evidence="8 9">MD-104</strain>
    </source>
</reference>
<evidence type="ECO:0000256" key="7">
    <source>
        <dbReference type="SAM" id="Phobius"/>
    </source>
</evidence>
<feature type="transmembrane region" description="Helical" evidence="7">
    <location>
        <begin position="621"/>
        <end position="641"/>
    </location>
</feature>
<dbReference type="PANTHER" id="PTHR19432">
    <property type="entry name" value="SUGAR TRANSPORTER"/>
    <property type="match status" value="1"/>
</dbReference>
<dbReference type="PANTHER" id="PTHR19432:SF91">
    <property type="entry name" value="GENERAL ALPHA-GLUCOSIDE PERMEASE"/>
    <property type="match status" value="1"/>
</dbReference>
<protein>
    <submittedName>
        <fullName evidence="8">MFS general substrate transporter</fullName>
    </submittedName>
</protein>
<evidence type="ECO:0000256" key="5">
    <source>
        <dbReference type="ARBA" id="ARBA00023136"/>
    </source>
</evidence>
<evidence type="ECO:0000256" key="6">
    <source>
        <dbReference type="SAM" id="MobiDB-lite"/>
    </source>
</evidence>
<feature type="transmembrane region" description="Helical" evidence="7">
    <location>
        <begin position="550"/>
        <end position="570"/>
    </location>
</feature>
<sequence>MTGLSTIPLANDIGHREDDVHLSGVARVKGPRWLQLPALTIGLLGVQVFWSIEMSYGTPYLISLGLSKSAVATVFLAGPVSGLIVQPLIGVLADNSKSRYGRRRPYMLVGMCICVTAMLLLGFTRPFATLFTTLGSKANNMLTIWLAILALFSIDFSINAVQAVDRALLVDTLPPAEQPDGNAWAARMLGIGSVAGYFIGNIDLTVAFSLLGDTELEVLSVLGSFLLVAMHLITALCTQERVVVASTSSRKSVVQEIKEIWYNIGNLPATIRQICIIQFFAWLGWFPVLFYTTAFIGELHKRTHPDIPADDVNLNAEATRLGSRAMFFSALLSLGSNFALPLFVSEATRSRRLLEHQLNTAKSSWTMLYKRLKIHLATLWAISHVVFAVCMGATFFYSNVDGATFFTTLTGFSWSITQWAPFSLLAEAILTADAPNDDAGSIMLRDTRSSRRSSDLILGSDEQERQLLVGDEDFAQEDSALEAEVQSFSSSASMDEAERDTHTQRSHLLSNALARSSHLDLDNPPGNGVTNGGQSGLAAKAGVILGIHNVFIVMPQFIMTGIASIIFAIFDSGRGATVSSHTTSGLETNHSSVSESSTVAQSMTPREGGPASTSGPNSYAIIFRLGGVAAAIAFVLTVRLARDLRRQ</sequence>
<keyword evidence="2" id="KW-0813">Transport</keyword>
<evidence type="ECO:0000256" key="2">
    <source>
        <dbReference type="ARBA" id="ARBA00022448"/>
    </source>
</evidence>
<dbReference type="Proteomes" id="UP000218811">
    <property type="component" value="Unassembled WGS sequence"/>
</dbReference>
<dbReference type="EMBL" id="KB467931">
    <property type="protein sequence ID" value="PCH37600.1"/>
    <property type="molecule type" value="Genomic_DNA"/>
</dbReference>
<keyword evidence="4 7" id="KW-1133">Transmembrane helix</keyword>
<dbReference type="OrthoDB" id="28755at2759"/>
<feature type="transmembrane region" description="Helical" evidence="7">
    <location>
        <begin position="376"/>
        <end position="397"/>
    </location>
</feature>
<dbReference type="Gene3D" id="1.20.1250.20">
    <property type="entry name" value="MFS general substrate transporter like domains"/>
    <property type="match status" value="1"/>
</dbReference>
<feature type="transmembrane region" description="Helical" evidence="7">
    <location>
        <begin position="218"/>
        <end position="238"/>
    </location>
</feature>
<feature type="transmembrane region" description="Helical" evidence="7">
    <location>
        <begin position="70"/>
        <end position="93"/>
    </location>
</feature>
<feature type="transmembrane region" description="Helical" evidence="7">
    <location>
        <begin position="185"/>
        <end position="212"/>
    </location>
</feature>
<dbReference type="InterPro" id="IPR036259">
    <property type="entry name" value="MFS_trans_sf"/>
</dbReference>
<evidence type="ECO:0000313" key="9">
    <source>
        <dbReference type="Proteomes" id="UP000218811"/>
    </source>
</evidence>
<feature type="compositionally biased region" description="Polar residues" evidence="6">
    <location>
        <begin position="579"/>
        <end position="590"/>
    </location>
</feature>
<dbReference type="AlphaFoldDB" id="A0A2H3J5T9"/>
<evidence type="ECO:0000256" key="3">
    <source>
        <dbReference type="ARBA" id="ARBA00022692"/>
    </source>
</evidence>
<evidence type="ECO:0000256" key="4">
    <source>
        <dbReference type="ARBA" id="ARBA00022989"/>
    </source>
</evidence>
<dbReference type="GO" id="GO:0008506">
    <property type="term" value="F:sucrose:proton symporter activity"/>
    <property type="evidence" value="ECO:0007669"/>
    <property type="project" value="TreeGrafter"/>
</dbReference>
<evidence type="ECO:0000313" key="8">
    <source>
        <dbReference type="EMBL" id="PCH37600.1"/>
    </source>
</evidence>
<feature type="transmembrane region" description="Helical" evidence="7">
    <location>
        <begin position="325"/>
        <end position="344"/>
    </location>
</feature>
<feature type="region of interest" description="Disordered" evidence="6">
    <location>
        <begin position="579"/>
        <end position="613"/>
    </location>
</feature>
<dbReference type="SUPFAM" id="SSF103473">
    <property type="entry name" value="MFS general substrate transporter"/>
    <property type="match status" value="1"/>
</dbReference>
<feature type="compositionally biased region" description="Low complexity" evidence="6">
    <location>
        <begin position="591"/>
        <end position="602"/>
    </location>
</feature>
<feature type="transmembrane region" description="Helical" evidence="7">
    <location>
        <begin position="105"/>
        <end position="124"/>
    </location>
</feature>
<gene>
    <name evidence="8" type="ORF">WOLCODRAFT_140957</name>
</gene>
<keyword evidence="9" id="KW-1185">Reference proteome</keyword>
<keyword evidence="5 7" id="KW-0472">Membrane</keyword>
<proteinExistence type="predicted"/>
<dbReference type="OMA" id="SITQWAP"/>
<comment type="subcellular location">
    <subcellularLocation>
        <location evidence="1">Membrane</location>
        <topology evidence="1">Multi-pass membrane protein</topology>
    </subcellularLocation>
</comment>
<feature type="transmembrane region" description="Helical" evidence="7">
    <location>
        <begin position="274"/>
        <end position="296"/>
    </location>
</feature>
<keyword evidence="3 7" id="KW-0812">Transmembrane</keyword>
<feature type="transmembrane region" description="Helical" evidence="7">
    <location>
        <begin position="33"/>
        <end position="50"/>
    </location>
</feature>
<feature type="transmembrane region" description="Helical" evidence="7">
    <location>
        <begin position="403"/>
        <end position="422"/>
    </location>
</feature>
<dbReference type="Pfam" id="PF13347">
    <property type="entry name" value="MFS_2"/>
    <property type="match status" value="1"/>
</dbReference>
<name>A0A2H3J5T9_WOLCO</name>
<accession>A0A2H3J5T9</accession>
<feature type="transmembrane region" description="Helical" evidence="7">
    <location>
        <begin position="144"/>
        <end position="164"/>
    </location>
</feature>
<evidence type="ECO:0000256" key="1">
    <source>
        <dbReference type="ARBA" id="ARBA00004141"/>
    </source>
</evidence>
<organism evidence="8 9">
    <name type="scientific">Wolfiporia cocos (strain MD-104)</name>
    <name type="common">Brown rot fungus</name>
    <dbReference type="NCBI Taxonomy" id="742152"/>
    <lineage>
        <taxon>Eukaryota</taxon>
        <taxon>Fungi</taxon>
        <taxon>Dikarya</taxon>
        <taxon>Basidiomycota</taxon>
        <taxon>Agaricomycotina</taxon>
        <taxon>Agaricomycetes</taxon>
        <taxon>Polyporales</taxon>
        <taxon>Phaeolaceae</taxon>
        <taxon>Wolfiporia</taxon>
    </lineage>
</organism>